<dbReference type="Proteomes" id="UP000062317">
    <property type="component" value="Unassembled WGS sequence"/>
</dbReference>
<dbReference type="InterPro" id="IPR004358">
    <property type="entry name" value="Sig_transdc_His_kin-like_C"/>
</dbReference>
<dbReference type="PANTHER" id="PTHR43304:SF1">
    <property type="entry name" value="PAC DOMAIN-CONTAINING PROTEIN"/>
    <property type="match status" value="1"/>
</dbReference>
<dbReference type="CDD" id="cd00130">
    <property type="entry name" value="PAS"/>
    <property type="match status" value="2"/>
</dbReference>
<comment type="catalytic activity">
    <reaction evidence="1">
        <text>ATP + protein L-histidine = ADP + protein N-phospho-L-histidine.</text>
        <dbReference type="EC" id="2.7.13.3"/>
    </reaction>
</comment>
<keyword evidence="6" id="KW-0472">Membrane</keyword>
<dbReference type="SMART" id="SM00091">
    <property type="entry name" value="PAS"/>
    <property type="match status" value="3"/>
</dbReference>
<dbReference type="Pfam" id="PF00512">
    <property type="entry name" value="HisKA"/>
    <property type="match status" value="1"/>
</dbReference>
<dbReference type="InterPro" id="IPR052162">
    <property type="entry name" value="Sensor_kinase/Photoreceptor"/>
</dbReference>
<reference evidence="10 11" key="1">
    <citation type="submission" date="2015-11" db="EMBL/GenBank/DDBJ databases">
        <title>Expanding the genomic diversity of Burkholderia species for the development of highly accurate diagnostics.</title>
        <authorList>
            <person name="Sahl J."/>
            <person name="Keim P."/>
            <person name="Wagner D."/>
        </authorList>
    </citation>
    <scope>NUCLEOTIDE SEQUENCE [LARGE SCALE GENOMIC DNA]</scope>
    <source>
        <strain evidence="10 11">MSMB1301WGS</strain>
    </source>
</reference>
<evidence type="ECO:0000313" key="11">
    <source>
        <dbReference type="Proteomes" id="UP000062317"/>
    </source>
</evidence>
<evidence type="ECO:0000256" key="4">
    <source>
        <dbReference type="ARBA" id="ARBA00022679"/>
    </source>
</evidence>
<evidence type="ECO:0000259" key="7">
    <source>
        <dbReference type="PROSITE" id="PS50109"/>
    </source>
</evidence>
<dbReference type="SUPFAM" id="SSF55874">
    <property type="entry name" value="ATPase domain of HSP90 chaperone/DNA topoisomerase II/histidine kinase"/>
    <property type="match status" value="1"/>
</dbReference>
<evidence type="ECO:0000256" key="2">
    <source>
        <dbReference type="ARBA" id="ARBA00012438"/>
    </source>
</evidence>
<dbReference type="InterPro" id="IPR036890">
    <property type="entry name" value="HATPase_C_sf"/>
</dbReference>
<organism evidence="10 11">
    <name type="scientific">Burkholderia territorii</name>
    <dbReference type="NCBI Taxonomy" id="1503055"/>
    <lineage>
        <taxon>Bacteria</taxon>
        <taxon>Pseudomonadati</taxon>
        <taxon>Pseudomonadota</taxon>
        <taxon>Betaproteobacteria</taxon>
        <taxon>Burkholderiales</taxon>
        <taxon>Burkholderiaceae</taxon>
        <taxon>Burkholderia</taxon>
        <taxon>Burkholderia cepacia complex</taxon>
    </lineage>
</organism>
<keyword evidence="11" id="KW-1185">Reference proteome</keyword>
<feature type="domain" description="PAS" evidence="8">
    <location>
        <begin position="114"/>
        <end position="159"/>
    </location>
</feature>
<dbReference type="NCBIfam" id="TIGR00229">
    <property type="entry name" value="sensory_box"/>
    <property type="match status" value="2"/>
</dbReference>
<dbReference type="InterPro" id="IPR003661">
    <property type="entry name" value="HisK_dim/P_dom"/>
</dbReference>
<evidence type="ECO:0000256" key="5">
    <source>
        <dbReference type="ARBA" id="ARBA00022777"/>
    </source>
</evidence>
<proteinExistence type="predicted"/>
<sequence>MRNQSTIKLWREDSRVLYTLAGAMAAAVFVIDLTPLDIAIAVLYVAVVLLVASAGSRRATSMTACTCIALTLLALALSHGERYSAGALARCGVSLLAIATTAFLALRNLSNTATLRERLQLLDLTHDAIVVYDLHDRIAFWNQGAEALYGWTAQQAIGQPVHVLTQTQASVPLDDIHRIVLTSGQWQGELQRVRRDGQTVMISSRLALWRDADGKPVAILATNNDITDRKRMEGELLRQQSELRAMIDAIPGMVWNSGSDGKIGYVNRRWAEFGVSMAENGEDIWRAVVHPDDFDTMRVAWQHAVATGMPFESVARIRRRDGVYRWVHIGAEPLRDDDGRVVRWYGVNTDIEARKQAEHALSRSEALLSDAQRLSHTGSIAMRVPEGTMWWSDETYRIFELTHDTTPGIEWIAARTHPDDVSRVTDAWRRLMAGEPDLDIQFRLSMPDSRIKHVHYVAHLMPHPADAEYVGALMDVTERVVAQDALDRSTAELAHATRVTMLGELAASIAHEVTQPLAAIVTAGDAALRWIDRPEPDLCEVQQSVGQMIRDAKRASDVIRQIRAMARKRAPEQAPLDLNVVVRESLELVRRELDSQRVDVEADYSATPQRVRGDRVQLQQVVINLVMNAVQAMSAVAPGARRLRVRTQARDDGHAQVVVEDSGTGIRHADFDRLFSAFFTTRVDGMGMGLSICRSIVEAHGGRIWADPRECPGAVMQFVLPIDEEMCNEH</sequence>
<dbReference type="InterPro" id="IPR013656">
    <property type="entry name" value="PAS_4"/>
</dbReference>
<feature type="domain" description="PAC" evidence="9">
    <location>
        <begin position="311"/>
        <end position="363"/>
    </location>
</feature>
<evidence type="ECO:0000313" key="10">
    <source>
        <dbReference type="EMBL" id="KVV51826.1"/>
    </source>
</evidence>
<dbReference type="Gene3D" id="3.30.450.20">
    <property type="entry name" value="PAS domain"/>
    <property type="match status" value="3"/>
</dbReference>
<keyword evidence="3" id="KW-0597">Phosphoprotein</keyword>
<dbReference type="SMART" id="SM00387">
    <property type="entry name" value="HATPase_c"/>
    <property type="match status" value="1"/>
</dbReference>
<dbReference type="InterPro" id="IPR035965">
    <property type="entry name" value="PAS-like_dom_sf"/>
</dbReference>
<evidence type="ECO:0000256" key="6">
    <source>
        <dbReference type="SAM" id="Phobius"/>
    </source>
</evidence>
<feature type="domain" description="Histidine kinase" evidence="7">
    <location>
        <begin position="508"/>
        <end position="724"/>
    </location>
</feature>
<keyword evidence="6" id="KW-1133">Transmembrane helix</keyword>
<dbReference type="AlphaFoldDB" id="A0A105VPZ3"/>
<keyword evidence="5 10" id="KW-0418">Kinase</keyword>
<dbReference type="InterPro" id="IPR013655">
    <property type="entry name" value="PAS_fold_3"/>
</dbReference>
<dbReference type="PROSITE" id="PS50112">
    <property type="entry name" value="PAS"/>
    <property type="match status" value="1"/>
</dbReference>
<dbReference type="EC" id="2.7.13.3" evidence="2"/>
<dbReference type="SUPFAM" id="SSF55785">
    <property type="entry name" value="PYP-like sensor domain (PAS domain)"/>
    <property type="match status" value="3"/>
</dbReference>
<feature type="domain" description="PAC" evidence="9">
    <location>
        <begin position="186"/>
        <end position="238"/>
    </location>
</feature>
<dbReference type="InterPro" id="IPR000014">
    <property type="entry name" value="PAS"/>
</dbReference>
<accession>A0A105VPZ3</accession>
<protein>
    <recommendedName>
        <fullName evidence="2">histidine kinase</fullName>
        <ecNumber evidence="2">2.7.13.3</ecNumber>
    </recommendedName>
</protein>
<dbReference type="CDD" id="cd00082">
    <property type="entry name" value="HisKA"/>
    <property type="match status" value="1"/>
</dbReference>
<dbReference type="SMART" id="SM00388">
    <property type="entry name" value="HisKA"/>
    <property type="match status" value="1"/>
</dbReference>
<dbReference type="InterPro" id="IPR001610">
    <property type="entry name" value="PAC"/>
</dbReference>
<evidence type="ECO:0000256" key="3">
    <source>
        <dbReference type="ARBA" id="ARBA00022553"/>
    </source>
</evidence>
<keyword evidence="4" id="KW-0808">Transferase</keyword>
<dbReference type="EMBL" id="LPEQ01000048">
    <property type="protein sequence ID" value="KVV51826.1"/>
    <property type="molecule type" value="Genomic_DNA"/>
</dbReference>
<evidence type="ECO:0000256" key="1">
    <source>
        <dbReference type="ARBA" id="ARBA00000085"/>
    </source>
</evidence>
<comment type="caution">
    <text evidence="10">The sequence shown here is derived from an EMBL/GenBank/DDBJ whole genome shotgun (WGS) entry which is preliminary data.</text>
</comment>
<keyword evidence="6" id="KW-0812">Transmembrane</keyword>
<dbReference type="Gene3D" id="1.10.287.130">
    <property type="match status" value="1"/>
</dbReference>
<feature type="transmembrane region" description="Helical" evidence="6">
    <location>
        <begin position="83"/>
        <end position="106"/>
    </location>
</feature>
<dbReference type="Pfam" id="PF08447">
    <property type="entry name" value="PAS_3"/>
    <property type="match status" value="1"/>
</dbReference>
<dbReference type="InterPro" id="IPR036097">
    <property type="entry name" value="HisK_dim/P_sf"/>
</dbReference>
<dbReference type="PANTHER" id="PTHR43304">
    <property type="entry name" value="PHYTOCHROME-LIKE PROTEIN CPH1"/>
    <property type="match status" value="1"/>
</dbReference>
<dbReference type="Gene3D" id="3.30.565.10">
    <property type="entry name" value="Histidine kinase-like ATPase, C-terminal domain"/>
    <property type="match status" value="1"/>
</dbReference>
<dbReference type="SUPFAM" id="SSF47384">
    <property type="entry name" value="Homodimeric domain of signal transducing histidine kinase"/>
    <property type="match status" value="1"/>
</dbReference>
<dbReference type="PROSITE" id="PS50113">
    <property type="entry name" value="PAC"/>
    <property type="match status" value="2"/>
</dbReference>
<dbReference type="Pfam" id="PF02518">
    <property type="entry name" value="HATPase_c"/>
    <property type="match status" value="1"/>
</dbReference>
<dbReference type="InterPro" id="IPR000700">
    <property type="entry name" value="PAS-assoc_C"/>
</dbReference>
<evidence type="ECO:0000259" key="8">
    <source>
        <dbReference type="PROSITE" id="PS50112"/>
    </source>
</evidence>
<evidence type="ECO:0000259" key="9">
    <source>
        <dbReference type="PROSITE" id="PS50113"/>
    </source>
</evidence>
<dbReference type="InterPro" id="IPR003594">
    <property type="entry name" value="HATPase_dom"/>
</dbReference>
<feature type="transmembrane region" description="Helical" evidence="6">
    <location>
        <begin position="20"/>
        <end position="52"/>
    </location>
</feature>
<dbReference type="PRINTS" id="PR00344">
    <property type="entry name" value="BCTRLSENSOR"/>
</dbReference>
<dbReference type="PROSITE" id="PS50109">
    <property type="entry name" value="HIS_KIN"/>
    <property type="match status" value="1"/>
</dbReference>
<dbReference type="InterPro" id="IPR005467">
    <property type="entry name" value="His_kinase_dom"/>
</dbReference>
<dbReference type="GO" id="GO:0000155">
    <property type="term" value="F:phosphorelay sensor kinase activity"/>
    <property type="evidence" value="ECO:0007669"/>
    <property type="project" value="InterPro"/>
</dbReference>
<name>A0A105VPZ3_9BURK</name>
<dbReference type="FunFam" id="3.30.450.20:FF:000099">
    <property type="entry name" value="Sensory box sensor histidine kinase"/>
    <property type="match status" value="1"/>
</dbReference>
<gene>
    <name evidence="10" type="ORF">WT27_29710</name>
</gene>
<feature type="transmembrane region" description="Helical" evidence="6">
    <location>
        <begin position="59"/>
        <end position="77"/>
    </location>
</feature>
<dbReference type="Pfam" id="PF08448">
    <property type="entry name" value="PAS_4"/>
    <property type="match status" value="1"/>
</dbReference>
<dbReference type="SMART" id="SM00086">
    <property type="entry name" value="PAC"/>
    <property type="match status" value="3"/>
</dbReference>